<sequence>MLRSHPTIFSLLKEMRWTPSRPIDHFHCVVKLRRFAQSFEYLVALSAFLEDLPAVVYDHIRNFDFRFLVSGPRASTFMCHTILQWLFSQRAHLPDLVRTNTKSPSDHQLIEKCRNFTIPLELHGLDILDPQPFPVHPPKYALLGYGAHTVLIILYKDDNDVDGEFTFYSLEMLDDI</sequence>
<keyword evidence="2" id="KW-1185">Reference proteome</keyword>
<dbReference type="Proteomes" id="UP000807342">
    <property type="component" value="Unassembled WGS sequence"/>
</dbReference>
<comment type="caution">
    <text evidence="1">The sequence shown here is derived from an EMBL/GenBank/DDBJ whole genome shotgun (WGS) entry which is preliminary data.</text>
</comment>
<dbReference type="OrthoDB" id="3100372at2759"/>
<gene>
    <name evidence="1" type="ORF">P691DRAFT_544272</name>
</gene>
<evidence type="ECO:0000313" key="1">
    <source>
        <dbReference type="EMBL" id="KAF9441738.1"/>
    </source>
</evidence>
<evidence type="ECO:0000313" key="2">
    <source>
        <dbReference type="Proteomes" id="UP000807342"/>
    </source>
</evidence>
<dbReference type="AlphaFoldDB" id="A0A9P5WZ02"/>
<reference evidence="1" key="1">
    <citation type="submission" date="2020-11" db="EMBL/GenBank/DDBJ databases">
        <authorList>
            <consortium name="DOE Joint Genome Institute"/>
            <person name="Ahrendt S."/>
            <person name="Riley R."/>
            <person name="Andreopoulos W."/>
            <person name="Labutti K."/>
            <person name="Pangilinan J."/>
            <person name="Ruiz-Duenas F.J."/>
            <person name="Barrasa J.M."/>
            <person name="Sanchez-Garcia M."/>
            <person name="Camarero S."/>
            <person name="Miyauchi S."/>
            <person name="Serrano A."/>
            <person name="Linde D."/>
            <person name="Babiker R."/>
            <person name="Drula E."/>
            <person name="Ayuso-Fernandez I."/>
            <person name="Pacheco R."/>
            <person name="Padilla G."/>
            <person name="Ferreira P."/>
            <person name="Barriuso J."/>
            <person name="Kellner H."/>
            <person name="Castanera R."/>
            <person name="Alfaro M."/>
            <person name="Ramirez L."/>
            <person name="Pisabarro A.G."/>
            <person name="Kuo A."/>
            <person name="Tritt A."/>
            <person name="Lipzen A."/>
            <person name="He G."/>
            <person name="Yan M."/>
            <person name="Ng V."/>
            <person name="Cullen D."/>
            <person name="Martin F."/>
            <person name="Rosso M.-N."/>
            <person name="Henrissat B."/>
            <person name="Hibbett D."/>
            <person name="Martinez A.T."/>
            <person name="Grigoriev I.V."/>
        </authorList>
    </citation>
    <scope>NUCLEOTIDE SEQUENCE</scope>
    <source>
        <strain evidence="1">MF-IS2</strain>
    </source>
</reference>
<protein>
    <submittedName>
        <fullName evidence="1">Uncharacterized protein</fullName>
    </submittedName>
</protein>
<name>A0A9P5WZ02_9AGAR</name>
<organism evidence="1 2">
    <name type="scientific">Macrolepiota fuliginosa MF-IS2</name>
    <dbReference type="NCBI Taxonomy" id="1400762"/>
    <lineage>
        <taxon>Eukaryota</taxon>
        <taxon>Fungi</taxon>
        <taxon>Dikarya</taxon>
        <taxon>Basidiomycota</taxon>
        <taxon>Agaricomycotina</taxon>
        <taxon>Agaricomycetes</taxon>
        <taxon>Agaricomycetidae</taxon>
        <taxon>Agaricales</taxon>
        <taxon>Agaricineae</taxon>
        <taxon>Agaricaceae</taxon>
        <taxon>Macrolepiota</taxon>
    </lineage>
</organism>
<dbReference type="EMBL" id="MU151801">
    <property type="protein sequence ID" value="KAF9441738.1"/>
    <property type="molecule type" value="Genomic_DNA"/>
</dbReference>
<proteinExistence type="predicted"/>
<accession>A0A9P5WZ02</accession>